<evidence type="ECO:0000256" key="1">
    <source>
        <dbReference type="SAM" id="MobiDB-lite"/>
    </source>
</evidence>
<dbReference type="AlphaFoldDB" id="A0AAD8W3C8"/>
<dbReference type="Proteomes" id="UP001231189">
    <property type="component" value="Unassembled WGS sequence"/>
</dbReference>
<protein>
    <recommendedName>
        <fullName evidence="4">Reverse transcriptase zinc-binding domain-containing protein</fullName>
    </recommendedName>
</protein>
<keyword evidence="3" id="KW-1185">Reference proteome</keyword>
<feature type="compositionally biased region" description="Basic and acidic residues" evidence="1">
    <location>
        <begin position="150"/>
        <end position="179"/>
    </location>
</feature>
<accession>A0AAD8W3C8</accession>
<name>A0AAD8W3C8_LOLMU</name>
<evidence type="ECO:0008006" key="4">
    <source>
        <dbReference type="Google" id="ProtNLM"/>
    </source>
</evidence>
<organism evidence="2 3">
    <name type="scientific">Lolium multiflorum</name>
    <name type="common">Italian ryegrass</name>
    <name type="synonym">Lolium perenne subsp. multiflorum</name>
    <dbReference type="NCBI Taxonomy" id="4521"/>
    <lineage>
        <taxon>Eukaryota</taxon>
        <taxon>Viridiplantae</taxon>
        <taxon>Streptophyta</taxon>
        <taxon>Embryophyta</taxon>
        <taxon>Tracheophyta</taxon>
        <taxon>Spermatophyta</taxon>
        <taxon>Magnoliopsida</taxon>
        <taxon>Liliopsida</taxon>
        <taxon>Poales</taxon>
        <taxon>Poaceae</taxon>
        <taxon>BOP clade</taxon>
        <taxon>Pooideae</taxon>
        <taxon>Poodae</taxon>
        <taxon>Poeae</taxon>
        <taxon>Poeae Chloroplast Group 2 (Poeae type)</taxon>
        <taxon>Loliodinae</taxon>
        <taxon>Loliinae</taxon>
        <taxon>Lolium</taxon>
    </lineage>
</organism>
<evidence type="ECO:0000313" key="2">
    <source>
        <dbReference type="EMBL" id="KAK1642151.1"/>
    </source>
</evidence>
<dbReference type="EMBL" id="JAUUTY010000004">
    <property type="protein sequence ID" value="KAK1642151.1"/>
    <property type="molecule type" value="Genomic_DNA"/>
</dbReference>
<evidence type="ECO:0000313" key="3">
    <source>
        <dbReference type="Proteomes" id="UP001231189"/>
    </source>
</evidence>
<comment type="caution">
    <text evidence="2">The sequence shown here is derived from an EMBL/GenBank/DDBJ whole genome shotgun (WGS) entry which is preliminary data.</text>
</comment>
<gene>
    <name evidence="2" type="ORF">QYE76_059956</name>
</gene>
<sequence length="213" mass="23492">MCPLCGGADETIDHIMLHCGFACGIWSGLVARLHLPDITATGALAIWDWWPQASRKFGVRERTEVNSLIMLVMRSLWLERNARVFDGKRATVLTVMNLIADEWATCFGGGFFGARNAFNSVAATALVVAYLAESPDEEEAAEYSHAEETAEAEETAHAEENHHAEENYHRAEENHHAEETAQAAEAAENELEVACLASNLETQCSPSAIEQWF</sequence>
<proteinExistence type="predicted"/>
<feature type="region of interest" description="Disordered" evidence="1">
    <location>
        <begin position="150"/>
        <end position="186"/>
    </location>
</feature>
<reference evidence="2" key="1">
    <citation type="submission" date="2023-07" db="EMBL/GenBank/DDBJ databases">
        <title>A chromosome-level genome assembly of Lolium multiflorum.</title>
        <authorList>
            <person name="Chen Y."/>
            <person name="Copetti D."/>
            <person name="Kolliker R."/>
            <person name="Studer B."/>
        </authorList>
    </citation>
    <scope>NUCLEOTIDE SEQUENCE</scope>
    <source>
        <strain evidence="2">02402/16</strain>
        <tissue evidence="2">Leaf</tissue>
    </source>
</reference>